<dbReference type="InterPro" id="IPR050834">
    <property type="entry name" value="Glycosyltransf_2"/>
</dbReference>
<dbReference type="RefSeq" id="WP_006594613.1">
    <property type="nucleotide sequence ID" value="NZ_BAHD01000099.1"/>
</dbReference>
<dbReference type="InterPro" id="IPR029044">
    <property type="entry name" value="Nucleotide-diphossugar_trans"/>
</dbReference>
<dbReference type="PANTHER" id="PTHR43685">
    <property type="entry name" value="GLYCOSYLTRANSFERASE"/>
    <property type="match status" value="1"/>
</dbReference>
<protein>
    <submittedName>
        <fullName evidence="2">Putative glycosyltransferase</fullName>
    </submittedName>
</protein>
<dbReference type="EMBL" id="BAHD01000099">
    <property type="protein sequence ID" value="GAB98081.1"/>
    <property type="molecule type" value="Genomic_DNA"/>
</dbReference>
<evidence type="ECO:0000313" key="3">
    <source>
        <dbReference type="Proteomes" id="UP000008366"/>
    </source>
</evidence>
<dbReference type="eggNOG" id="COG1215">
    <property type="taxonomic scope" value="Bacteria"/>
</dbReference>
<dbReference type="AlphaFoldDB" id="K6WW64"/>
<evidence type="ECO:0000313" key="2">
    <source>
        <dbReference type="EMBL" id="GAB98081.1"/>
    </source>
</evidence>
<dbReference type="CDD" id="cd00761">
    <property type="entry name" value="Glyco_tranf_GTA_type"/>
    <property type="match status" value="1"/>
</dbReference>
<dbReference type="PANTHER" id="PTHR43685:SF2">
    <property type="entry name" value="GLYCOSYLTRANSFERASE 2-LIKE DOMAIN-CONTAINING PROTEIN"/>
    <property type="match status" value="1"/>
</dbReference>
<name>K6WW64_9MICO</name>
<dbReference type="STRING" id="1184609.KILIM_099_00050"/>
<feature type="domain" description="Glycosyltransferase 2-like" evidence="1">
    <location>
        <begin position="10"/>
        <end position="134"/>
    </location>
</feature>
<keyword evidence="3" id="KW-1185">Reference proteome</keyword>
<dbReference type="SUPFAM" id="SSF53448">
    <property type="entry name" value="Nucleotide-diphospho-sugar transferases"/>
    <property type="match status" value="1"/>
</dbReference>
<keyword evidence="2" id="KW-0808">Transferase</keyword>
<dbReference type="InterPro" id="IPR001173">
    <property type="entry name" value="Glyco_trans_2-like"/>
</dbReference>
<accession>K6WW64</accession>
<dbReference type="GO" id="GO:0016740">
    <property type="term" value="F:transferase activity"/>
    <property type="evidence" value="ECO:0007669"/>
    <property type="project" value="UniProtKB-KW"/>
</dbReference>
<comment type="caution">
    <text evidence="2">The sequence shown here is derived from an EMBL/GenBank/DDBJ whole genome shotgun (WGS) entry which is preliminary data.</text>
</comment>
<gene>
    <name evidence="2" type="ORF">KILIM_099_00050</name>
</gene>
<dbReference type="Proteomes" id="UP000008366">
    <property type="component" value="Unassembled WGS sequence"/>
</dbReference>
<organism evidence="2 3">
    <name type="scientific">Kineosphaera limosa NBRC 100340</name>
    <dbReference type="NCBI Taxonomy" id="1184609"/>
    <lineage>
        <taxon>Bacteria</taxon>
        <taxon>Bacillati</taxon>
        <taxon>Actinomycetota</taxon>
        <taxon>Actinomycetes</taxon>
        <taxon>Micrococcales</taxon>
        <taxon>Dermatophilaceae</taxon>
        <taxon>Kineosphaera</taxon>
    </lineage>
</organism>
<dbReference type="OrthoDB" id="3226099at2"/>
<proteinExistence type="predicted"/>
<sequence length="322" mass="35420">MSSVAPPLVSVLIPAYNAERTIGAAITGALTQTYASVEVVVVDDGSTDRTRDICESYGDLITFASIANSGTANARNIAAGLARGDFFALCDSDDILLPPHVSTLMAAYTNAGGGRRFAHADAYFLTPTGMGHGRTIMYGRTPSPREQRLRLLEANYVSIFALMPAQLFTELGGFDTDLYLEDWDLWLRAVFGGWEVVGSHAAHALYRQVVATKSSDRTRVFEGERAVLRAIAARADLAPDERDYLRRRLAADSPRALHDDAESALRSGDYAAARELFTRSAQLWSTNRTLQTKAWLMRRPLVPALWRRRLGGVDQRLGRTPR</sequence>
<dbReference type="Pfam" id="PF00535">
    <property type="entry name" value="Glycos_transf_2"/>
    <property type="match status" value="1"/>
</dbReference>
<evidence type="ECO:0000259" key="1">
    <source>
        <dbReference type="Pfam" id="PF00535"/>
    </source>
</evidence>
<reference evidence="2 3" key="1">
    <citation type="submission" date="2012-08" db="EMBL/GenBank/DDBJ databases">
        <title>Whole genome shotgun sequence of Kineosphaera limosa NBRC 100340.</title>
        <authorList>
            <person name="Yoshida I."/>
            <person name="Isaki S."/>
            <person name="Hosoyama A."/>
            <person name="Tsuchikane K."/>
            <person name="Katsumata H."/>
            <person name="Ando Y."/>
            <person name="Ohji S."/>
            <person name="Hamada M."/>
            <person name="Tamura T."/>
            <person name="Yamazoe A."/>
            <person name="Yamazaki S."/>
            <person name="Fujita N."/>
        </authorList>
    </citation>
    <scope>NUCLEOTIDE SEQUENCE [LARGE SCALE GENOMIC DNA]</scope>
    <source>
        <strain evidence="2 3">NBRC 100340</strain>
    </source>
</reference>
<dbReference type="Gene3D" id="3.90.550.10">
    <property type="entry name" value="Spore Coat Polysaccharide Biosynthesis Protein SpsA, Chain A"/>
    <property type="match status" value="1"/>
</dbReference>